<evidence type="ECO:0000259" key="6">
    <source>
        <dbReference type="Pfam" id="PF01494"/>
    </source>
</evidence>
<evidence type="ECO:0000256" key="3">
    <source>
        <dbReference type="ARBA" id="ARBA00022827"/>
    </source>
</evidence>
<keyword evidence="5" id="KW-0472">Membrane</keyword>
<evidence type="ECO:0000313" key="8">
    <source>
        <dbReference type="Proteomes" id="UP000265742"/>
    </source>
</evidence>
<keyword evidence="5" id="KW-1133">Transmembrane helix</keyword>
<name>A0A3A1U2D7_9MICO</name>
<accession>A0A3A1U2D7</accession>
<reference evidence="8" key="1">
    <citation type="submission" date="2018-09" db="EMBL/GenBank/DDBJ databases">
        <authorList>
            <person name="Kim I."/>
        </authorList>
    </citation>
    <scope>NUCLEOTIDE SEQUENCE [LARGE SCALE GENOMIC DNA]</scope>
    <source>
        <strain evidence="8">DD4a</strain>
    </source>
</reference>
<dbReference type="PRINTS" id="PR00420">
    <property type="entry name" value="RNGMNOXGNASE"/>
</dbReference>
<feature type="transmembrane region" description="Helical" evidence="5">
    <location>
        <begin position="12"/>
        <end position="32"/>
    </location>
</feature>
<dbReference type="GO" id="GO:0071949">
    <property type="term" value="F:FAD binding"/>
    <property type="evidence" value="ECO:0007669"/>
    <property type="project" value="InterPro"/>
</dbReference>
<protein>
    <submittedName>
        <fullName evidence="7">FAD-dependent monooxygenase</fullName>
    </submittedName>
</protein>
<dbReference type="Pfam" id="PF01494">
    <property type="entry name" value="FAD_binding_3"/>
    <property type="match status" value="1"/>
</dbReference>
<dbReference type="InterPro" id="IPR036188">
    <property type="entry name" value="FAD/NAD-bd_sf"/>
</dbReference>
<feature type="domain" description="FAD-binding" evidence="6">
    <location>
        <begin position="16"/>
        <end position="349"/>
    </location>
</feature>
<dbReference type="PANTHER" id="PTHR46496">
    <property type="match status" value="1"/>
</dbReference>
<keyword evidence="3" id="KW-0274">FAD</keyword>
<evidence type="ECO:0000313" key="7">
    <source>
        <dbReference type="EMBL" id="RIX31095.1"/>
    </source>
</evidence>
<keyword evidence="4" id="KW-0560">Oxidoreductase</keyword>
<dbReference type="EMBL" id="QXTG01000001">
    <property type="protein sequence ID" value="RIX31095.1"/>
    <property type="molecule type" value="Genomic_DNA"/>
</dbReference>
<comment type="caution">
    <text evidence="7">The sequence shown here is derived from an EMBL/GenBank/DDBJ whole genome shotgun (WGS) entry which is preliminary data.</text>
</comment>
<proteinExistence type="predicted"/>
<dbReference type="SUPFAM" id="SSF51905">
    <property type="entry name" value="FAD/NAD(P)-binding domain"/>
    <property type="match status" value="1"/>
</dbReference>
<evidence type="ECO:0000256" key="4">
    <source>
        <dbReference type="ARBA" id="ARBA00023002"/>
    </source>
</evidence>
<evidence type="ECO:0000256" key="1">
    <source>
        <dbReference type="ARBA" id="ARBA00001974"/>
    </source>
</evidence>
<dbReference type="OrthoDB" id="9782160at2"/>
<dbReference type="PANTHER" id="PTHR46496:SF1">
    <property type="entry name" value="ZEAXANTHIN EPOXIDASE, CHLOROPLASTIC"/>
    <property type="match status" value="1"/>
</dbReference>
<gene>
    <name evidence="7" type="ORF">D1781_06915</name>
</gene>
<keyword evidence="2" id="KW-0285">Flavoprotein</keyword>
<comment type="cofactor">
    <cofactor evidence="1">
        <name>FAD</name>
        <dbReference type="ChEBI" id="CHEBI:57692"/>
    </cofactor>
</comment>
<dbReference type="RefSeq" id="WP_119481457.1">
    <property type="nucleotide sequence ID" value="NZ_QXTG01000001.1"/>
</dbReference>
<dbReference type="GO" id="GO:0004497">
    <property type="term" value="F:monooxygenase activity"/>
    <property type="evidence" value="ECO:0007669"/>
    <property type="project" value="UniProtKB-KW"/>
</dbReference>
<dbReference type="AlphaFoldDB" id="A0A3A1U2D7"/>
<dbReference type="Proteomes" id="UP000265742">
    <property type="component" value="Unassembled WGS sequence"/>
</dbReference>
<evidence type="ECO:0000256" key="2">
    <source>
        <dbReference type="ARBA" id="ARBA00022630"/>
    </source>
</evidence>
<keyword evidence="7" id="KW-0503">Monooxygenase</keyword>
<keyword evidence="5" id="KW-0812">Transmembrane</keyword>
<dbReference type="Gene3D" id="3.50.50.60">
    <property type="entry name" value="FAD/NAD(P)-binding domain"/>
    <property type="match status" value="1"/>
</dbReference>
<organism evidence="7 8">
    <name type="scientific">Amnibacterium setariae</name>
    <dbReference type="NCBI Taxonomy" id="2306585"/>
    <lineage>
        <taxon>Bacteria</taxon>
        <taxon>Bacillati</taxon>
        <taxon>Actinomycetota</taxon>
        <taxon>Actinomycetes</taxon>
        <taxon>Micrococcales</taxon>
        <taxon>Microbacteriaceae</taxon>
        <taxon>Amnibacterium</taxon>
    </lineage>
</organism>
<sequence length="380" mass="40928">MRRAGIAEHQGVVMRIVVVGAGLVGLTTAAVFQRAGHEVVVVERAPEIRAVGAGIGLWQNALQVFDHLGIGGEIRSMSHEVDTWFYTPAGEAKRAPGTAAQDYRFLLVPRPELNAMLAGLVGDDWIRTDDAFERFGEHDGGVTVSLSSGATIEAALLIGADGVYSRVRTQLLPGTQAERHGSHTAWRAIVPSRLDERRGGTSLTIGTDGTRGGYTRLDDHRTMWMVNQFDTGELVGGKRDRALARARHLASPEWQPELLEMIADTPDEAILENPIMLVPPLGTWSSRHVTLIGDAAHGLSPHLSAGGTLGIEDVIVLHAALAETPFHLASALHAYESARIPRFAAVRDFASDIEHASTAEAFAAAYARFSHWMVTTAPVI</sequence>
<evidence type="ECO:0000256" key="5">
    <source>
        <dbReference type="SAM" id="Phobius"/>
    </source>
</evidence>
<dbReference type="InterPro" id="IPR002938">
    <property type="entry name" value="FAD-bd"/>
</dbReference>
<keyword evidence="8" id="KW-1185">Reference proteome</keyword>